<dbReference type="GO" id="GO:0005975">
    <property type="term" value="P:carbohydrate metabolic process"/>
    <property type="evidence" value="ECO:0007669"/>
    <property type="project" value="InterPro"/>
</dbReference>
<dbReference type="InterPro" id="IPR011330">
    <property type="entry name" value="Glyco_hydro/deAcase_b/a-brl"/>
</dbReference>
<dbReference type="CDD" id="cd10936">
    <property type="entry name" value="CE4_DAC2"/>
    <property type="match status" value="1"/>
</dbReference>
<dbReference type="SUPFAM" id="SSF88713">
    <property type="entry name" value="Glycoside hydrolase/deacetylase"/>
    <property type="match status" value="1"/>
</dbReference>
<feature type="signal peptide" evidence="1">
    <location>
        <begin position="1"/>
        <end position="29"/>
    </location>
</feature>
<dbReference type="KEGG" id="salm:D0Y50_01875"/>
<dbReference type="InterPro" id="IPR006837">
    <property type="entry name" value="Divergent_DAC"/>
</dbReference>
<evidence type="ECO:0000256" key="1">
    <source>
        <dbReference type="SAM" id="SignalP"/>
    </source>
</evidence>
<keyword evidence="3" id="KW-1185">Reference proteome</keyword>
<evidence type="ECO:0000313" key="2">
    <source>
        <dbReference type="EMBL" id="AXR05229.1"/>
    </source>
</evidence>
<dbReference type="AlphaFoldDB" id="A0A346NI72"/>
<reference evidence="2 3" key="1">
    <citation type="submission" date="2018-08" db="EMBL/GenBank/DDBJ databases">
        <title>Salinimonas sediminis sp. nov., a piezophilic bacterium isolated from a deep-sea sediment sample from the New Britain Trench.</title>
        <authorList>
            <person name="Cao J."/>
        </authorList>
    </citation>
    <scope>NUCLEOTIDE SEQUENCE [LARGE SCALE GENOMIC DNA]</scope>
    <source>
        <strain evidence="2 3">N102</strain>
    </source>
</reference>
<dbReference type="Gene3D" id="3.20.20.370">
    <property type="entry name" value="Glycoside hydrolase/deacetylase"/>
    <property type="match status" value="1"/>
</dbReference>
<dbReference type="PANTHER" id="PTHR30105">
    <property type="entry name" value="UNCHARACTERIZED YIBQ-RELATED"/>
    <property type="match status" value="1"/>
</dbReference>
<dbReference type="Proteomes" id="UP000262073">
    <property type="component" value="Chromosome"/>
</dbReference>
<sequence length="278" mass="30196">MRLPTITAFSAFRHYGLWCLLLLSTSGVAANQAEPSYTRQPVAKVVLILDDIGYRYTDRQALALPSQVTFSVLPGAPLAQELAHKAQQQGRDIMVHMPMESQADKQLGPVALTSSMYPEVISRTTLAALDSLPMAIGVNNHMGSRLTEQSLPMQALMQAIKDRGLFFIDSRTTASTVAETVARNMGVPTDRRQVFIDHQHSPAFMQAQFARLIKLARQQGSAIGIAHPHPQTLAFLQKIIPTLAGSQVKLVPVSELMAAPQNSPPVEQIASNVTAALP</sequence>
<dbReference type="PANTHER" id="PTHR30105:SF2">
    <property type="entry name" value="DIVERGENT POLYSACCHARIDE DEACETYLASE SUPERFAMILY"/>
    <property type="match status" value="1"/>
</dbReference>
<dbReference type="Pfam" id="PF04748">
    <property type="entry name" value="Polysacc_deac_2"/>
    <property type="match status" value="1"/>
</dbReference>
<organism evidence="2 3">
    <name type="scientific">Salinimonas sediminis</name>
    <dbReference type="NCBI Taxonomy" id="2303538"/>
    <lineage>
        <taxon>Bacteria</taxon>
        <taxon>Pseudomonadati</taxon>
        <taxon>Pseudomonadota</taxon>
        <taxon>Gammaproteobacteria</taxon>
        <taxon>Alteromonadales</taxon>
        <taxon>Alteromonadaceae</taxon>
        <taxon>Alteromonas/Salinimonas group</taxon>
        <taxon>Salinimonas</taxon>
    </lineage>
</organism>
<protein>
    <submittedName>
        <fullName evidence="2">Divergent polysaccharide deacetylase family protein</fullName>
    </submittedName>
</protein>
<feature type="chain" id="PRO_5016964773" evidence="1">
    <location>
        <begin position="30"/>
        <end position="278"/>
    </location>
</feature>
<name>A0A346NI72_9ALTE</name>
<keyword evidence="1" id="KW-0732">Signal</keyword>
<dbReference type="EMBL" id="CP031769">
    <property type="protein sequence ID" value="AXR05229.1"/>
    <property type="molecule type" value="Genomic_DNA"/>
</dbReference>
<dbReference type="OrthoDB" id="9784811at2"/>
<proteinExistence type="predicted"/>
<accession>A0A346NI72</accession>
<gene>
    <name evidence="2" type="ORF">D0Y50_01875</name>
</gene>
<evidence type="ECO:0000313" key="3">
    <source>
        <dbReference type="Proteomes" id="UP000262073"/>
    </source>
</evidence>